<accession>A0A6C0CES3</accession>
<feature type="region of interest" description="Disordered" evidence="1">
    <location>
        <begin position="1"/>
        <end position="25"/>
    </location>
</feature>
<evidence type="ECO:0000256" key="1">
    <source>
        <dbReference type="SAM" id="MobiDB-lite"/>
    </source>
</evidence>
<proteinExistence type="predicted"/>
<feature type="compositionally biased region" description="Low complexity" evidence="1">
    <location>
        <begin position="54"/>
        <end position="104"/>
    </location>
</feature>
<protein>
    <submittedName>
        <fullName evidence="2">Uncharacterized protein</fullName>
    </submittedName>
</protein>
<feature type="compositionally biased region" description="Basic residues" evidence="1">
    <location>
        <begin position="140"/>
        <end position="176"/>
    </location>
</feature>
<organism evidence="2">
    <name type="scientific">viral metagenome</name>
    <dbReference type="NCBI Taxonomy" id="1070528"/>
    <lineage>
        <taxon>unclassified sequences</taxon>
        <taxon>metagenomes</taxon>
        <taxon>organismal metagenomes</taxon>
    </lineage>
</organism>
<evidence type="ECO:0000313" key="2">
    <source>
        <dbReference type="EMBL" id="QHT02803.1"/>
    </source>
</evidence>
<feature type="compositionally biased region" description="Basic residues" evidence="1">
    <location>
        <begin position="1"/>
        <end position="18"/>
    </location>
</feature>
<sequence length="176" mass="19317">MTRNKIYSRIKTSKRRQKGGSDSELQQLLREAMEERDQLLALRSVARNAPADRGTVSSTSSVSSDDDTGSSVSSGDDTGVMSQTSSVMSHPWSVSSGDDTGSSVRSDDDRVASPDASIPSGSEDKEKKPSGNPRMGGGNKYKKRKSKKRKSKKRKSKKRKSKKCKSKKNKSKKRKE</sequence>
<feature type="region of interest" description="Disordered" evidence="1">
    <location>
        <begin position="45"/>
        <end position="176"/>
    </location>
</feature>
<dbReference type="AlphaFoldDB" id="A0A6C0CES3"/>
<name>A0A6C0CES3_9ZZZZ</name>
<reference evidence="2" key="1">
    <citation type="journal article" date="2020" name="Nature">
        <title>Giant virus diversity and host interactions through global metagenomics.</title>
        <authorList>
            <person name="Schulz F."/>
            <person name="Roux S."/>
            <person name="Paez-Espino D."/>
            <person name="Jungbluth S."/>
            <person name="Walsh D.A."/>
            <person name="Denef V.J."/>
            <person name="McMahon K.D."/>
            <person name="Konstantinidis K.T."/>
            <person name="Eloe-Fadrosh E.A."/>
            <person name="Kyrpides N.C."/>
            <person name="Woyke T."/>
        </authorList>
    </citation>
    <scope>NUCLEOTIDE SEQUENCE</scope>
    <source>
        <strain evidence="2">GVMAG-M-3300020595-32</strain>
    </source>
</reference>
<dbReference type="EMBL" id="MN739400">
    <property type="protein sequence ID" value="QHT02803.1"/>
    <property type="molecule type" value="Genomic_DNA"/>
</dbReference>